<protein>
    <recommendedName>
        <fullName evidence="4">DUF4440 domain-containing protein</fullName>
    </recommendedName>
</protein>
<dbReference type="Gene3D" id="3.10.450.50">
    <property type="match status" value="1"/>
</dbReference>
<keyword evidence="1" id="KW-0732">Signal</keyword>
<dbReference type="AlphaFoldDB" id="A0AA48HIZ9"/>
<dbReference type="SUPFAM" id="SSF54427">
    <property type="entry name" value="NTF2-like"/>
    <property type="match status" value="1"/>
</dbReference>
<dbReference type="Proteomes" id="UP001333710">
    <property type="component" value="Chromosome"/>
</dbReference>
<dbReference type="KEGG" id="pmaw:MACH26_16800"/>
<sequence length="173" mass="18828">MRFTSLLFSLVLSAQCFSQASAAAQFPTPESALVALWNGMSHEPGKASDIESLSALFHPEAKIFGVSSAKGKPELLASDKSEFISLLSEANEQGFFECEIARKVDVYDRFASAYSVVESRFMQSEIAPQFTGVNSIQLFKGNDGWQIISLCYQVEVDDLPISAPNGKTGQCLN</sequence>
<accession>A0AA48HIZ9</accession>
<name>A0AA48HIZ9_9ALTE</name>
<feature type="signal peptide" evidence="1">
    <location>
        <begin position="1"/>
        <end position="22"/>
    </location>
</feature>
<evidence type="ECO:0000256" key="1">
    <source>
        <dbReference type="SAM" id="SignalP"/>
    </source>
</evidence>
<dbReference type="EMBL" id="AP027272">
    <property type="protein sequence ID" value="BDX06159.1"/>
    <property type="molecule type" value="Genomic_DNA"/>
</dbReference>
<evidence type="ECO:0000313" key="2">
    <source>
        <dbReference type="EMBL" id="BDX06159.1"/>
    </source>
</evidence>
<gene>
    <name evidence="2" type="ORF">MACH26_16800</name>
</gene>
<dbReference type="RefSeq" id="WP_338292192.1">
    <property type="nucleotide sequence ID" value="NZ_AP027272.1"/>
</dbReference>
<evidence type="ECO:0000313" key="3">
    <source>
        <dbReference type="Proteomes" id="UP001333710"/>
    </source>
</evidence>
<dbReference type="InterPro" id="IPR032710">
    <property type="entry name" value="NTF2-like_dom_sf"/>
</dbReference>
<evidence type="ECO:0008006" key="4">
    <source>
        <dbReference type="Google" id="ProtNLM"/>
    </source>
</evidence>
<organism evidence="2 3">
    <name type="scientific">Planctobacterium marinum</name>
    <dbReference type="NCBI Taxonomy" id="1631968"/>
    <lineage>
        <taxon>Bacteria</taxon>
        <taxon>Pseudomonadati</taxon>
        <taxon>Pseudomonadota</taxon>
        <taxon>Gammaproteobacteria</taxon>
        <taxon>Alteromonadales</taxon>
        <taxon>Alteromonadaceae</taxon>
        <taxon>Planctobacterium</taxon>
    </lineage>
</organism>
<proteinExistence type="predicted"/>
<reference evidence="2" key="1">
    <citation type="submission" date="2023-01" db="EMBL/GenBank/DDBJ databases">
        <title>Complete genome sequence of Planctobacterium marinum strain Dej080120_11.</title>
        <authorList>
            <person name="Ueki S."/>
            <person name="Maruyama F."/>
        </authorList>
    </citation>
    <scope>NUCLEOTIDE SEQUENCE</scope>
    <source>
        <strain evidence="2">Dej080120_11</strain>
    </source>
</reference>
<feature type="chain" id="PRO_5041436052" description="DUF4440 domain-containing protein" evidence="1">
    <location>
        <begin position="23"/>
        <end position="173"/>
    </location>
</feature>
<keyword evidence="3" id="KW-1185">Reference proteome</keyword>